<dbReference type="Pfam" id="PF08045">
    <property type="entry name" value="CDC14"/>
    <property type="match status" value="1"/>
</dbReference>
<accession>A0A167X1W3</accession>
<dbReference type="OrthoDB" id="5357220at2759"/>
<dbReference type="STRING" id="436010.A0A167X1W3"/>
<evidence type="ECO:0000313" key="2">
    <source>
        <dbReference type="EMBL" id="KZP06734.1"/>
    </source>
</evidence>
<protein>
    <submittedName>
        <fullName evidence="2">CDC14-domain-containing protein</fullName>
    </submittedName>
</protein>
<reference evidence="2 3" key="1">
    <citation type="journal article" date="2016" name="Mol. Biol. Evol.">
        <title>Comparative Genomics of Early-Diverging Mushroom-Forming Fungi Provides Insights into the Origins of Lignocellulose Decay Capabilities.</title>
        <authorList>
            <person name="Nagy L.G."/>
            <person name="Riley R."/>
            <person name="Tritt A."/>
            <person name="Adam C."/>
            <person name="Daum C."/>
            <person name="Floudas D."/>
            <person name="Sun H."/>
            <person name="Yadav J.S."/>
            <person name="Pangilinan J."/>
            <person name="Larsson K.H."/>
            <person name="Matsuura K."/>
            <person name="Barry K."/>
            <person name="Labutti K."/>
            <person name="Kuo R."/>
            <person name="Ohm R.A."/>
            <person name="Bhattacharya S.S."/>
            <person name="Shirouzu T."/>
            <person name="Yoshinaga Y."/>
            <person name="Martin F.M."/>
            <person name="Grigoriev I.V."/>
            <person name="Hibbett D.S."/>
        </authorList>
    </citation>
    <scope>NUCLEOTIDE SEQUENCE [LARGE SCALE GENOMIC DNA]</scope>
    <source>
        <strain evidence="2 3">CBS 109695</strain>
    </source>
</reference>
<sequence length="470" mass="50343">MDLASLKSSTQDALDDLVSSRSSTGRRTRALAALEHLLALAFVPRDTLDELDQLMQLQDSFECNVSVRMLPWIAISTNKLESLAKALVDHDQEAEVSMLESHLSQSLSLLQGFALNHKTSKQYMGRKYALQVLLDLLITCNHLPPKSEGQNTGPSAPLSSVVLDTLLCILVDSSTSLRAFERCDGVQTVVKVLKTAGSPKEVRMKCLEFLYFYLMDETTPASSQNAAYRQELFPSNQPPSSPSKRAAAPGSPTKTVPGTPSHTRQTTAPSSPTKPRSKSKPFPSSRIPSASSSNAWGSISSFASEQSISTRSTTPEPTEPDKTPPPVPKTPSKSHASRADQPRSAVSGRIPICPPVILRSDVDIDYVPISPKKPKMARVGAGNMPGGMPSKVRDLRDLSTGAKAPGTPSKAVLDSPSKHHRTRETSPEAAGDIIPAIRSADEKKEILGGMLGNVDALVAGVRKAGVWGLG</sequence>
<dbReference type="PANTHER" id="PTHR34065:SF1">
    <property type="entry name" value="CELL DIVISION CONTROL PROTEIN 14"/>
    <property type="match status" value="1"/>
</dbReference>
<gene>
    <name evidence="2" type="ORF">FIBSPDRAFT_966193</name>
</gene>
<feature type="compositionally biased region" description="Polar residues" evidence="1">
    <location>
        <begin position="253"/>
        <end position="268"/>
    </location>
</feature>
<keyword evidence="3" id="KW-1185">Reference proteome</keyword>
<dbReference type="AlphaFoldDB" id="A0A167X1W3"/>
<evidence type="ECO:0000256" key="1">
    <source>
        <dbReference type="SAM" id="MobiDB-lite"/>
    </source>
</evidence>
<organism evidence="2 3">
    <name type="scientific">Athelia psychrophila</name>
    <dbReference type="NCBI Taxonomy" id="1759441"/>
    <lineage>
        <taxon>Eukaryota</taxon>
        <taxon>Fungi</taxon>
        <taxon>Dikarya</taxon>
        <taxon>Basidiomycota</taxon>
        <taxon>Agaricomycotina</taxon>
        <taxon>Agaricomycetes</taxon>
        <taxon>Agaricomycetidae</taxon>
        <taxon>Atheliales</taxon>
        <taxon>Atheliaceae</taxon>
        <taxon>Athelia</taxon>
    </lineage>
</organism>
<feature type="region of interest" description="Disordered" evidence="1">
    <location>
        <begin position="232"/>
        <end position="349"/>
    </location>
</feature>
<dbReference type="Proteomes" id="UP000076532">
    <property type="component" value="Unassembled WGS sequence"/>
</dbReference>
<feature type="compositionally biased region" description="Low complexity" evidence="1">
    <location>
        <begin position="242"/>
        <end position="252"/>
    </location>
</feature>
<dbReference type="PANTHER" id="PTHR34065">
    <property type="entry name" value="CELL DIVISION CONTROL PROTEIN 14"/>
    <property type="match status" value="1"/>
</dbReference>
<dbReference type="InterPro" id="IPR012535">
    <property type="entry name" value="Cell_div_Cdc14"/>
</dbReference>
<name>A0A167X1W3_9AGAM</name>
<feature type="region of interest" description="Disordered" evidence="1">
    <location>
        <begin position="400"/>
        <end position="429"/>
    </location>
</feature>
<proteinExistence type="predicted"/>
<dbReference type="EMBL" id="KV417775">
    <property type="protein sequence ID" value="KZP06734.1"/>
    <property type="molecule type" value="Genomic_DNA"/>
</dbReference>
<evidence type="ECO:0000313" key="3">
    <source>
        <dbReference type="Proteomes" id="UP000076532"/>
    </source>
</evidence>
<feature type="compositionally biased region" description="Low complexity" evidence="1">
    <location>
        <begin position="269"/>
        <end position="316"/>
    </location>
</feature>